<evidence type="ECO:0000259" key="16">
    <source>
        <dbReference type="PROSITE" id="PS50056"/>
    </source>
</evidence>
<evidence type="ECO:0000256" key="12">
    <source>
        <dbReference type="ARBA" id="ARBA00048336"/>
    </source>
</evidence>
<evidence type="ECO:0000256" key="10">
    <source>
        <dbReference type="ARBA" id="ARBA00023288"/>
    </source>
</evidence>
<evidence type="ECO:0000256" key="1">
    <source>
        <dbReference type="ARBA" id="ARBA00004342"/>
    </source>
</evidence>
<organism evidence="17 18">
    <name type="scientific">Galendromus occidentalis</name>
    <name type="common">western predatory mite</name>
    <dbReference type="NCBI Taxonomy" id="34638"/>
    <lineage>
        <taxon>Eukaryota</taxon>
        <taxon>Metazoa</taxon>
        <taxon>Ecdysozoa</taxon>
        <taxon>Arthropoda</taxon>
        <taxon>Chelicerata</taxon>
        <taxon>Arachnida</taxon>
        <taxon>Acari</taxon>
        <taxon>Parasitiformes</taxon>
        <taxon>Mesostigmata</taxon>
        <taxon>Gamasina</taxon>
        <taxon>Phytoseioidea</taxon>
        <taxon>Phytoseiidae</taxon>
        <taxon>Typhlodrominae</taxon>
        <taxon>Galendromus</taxon>
    </lineage>
</organism>
<dbReference type="Proteomes" id="UP000694867">
    <property type="component" value="Unplaced"/>
</dbReference>
<evidence type="ECO:0000259" key="15">
    <source>
        <dbReference type="PROSITE" id="PS50054"/>
    </source>
</evidence>
<dbReference type="SMART" id="SM00195">
    <property type="entry name" value="DSPc"/>
    <property type="match status" value="1"/>
</dbReference>
<comment type="catalytic activity">
    <reaction evidence="12">
        <text>O-phospho-L-threonyl-[protein] + H2O = L-threonyl-[protein] + phosphate</text>
        <dbReference type="Rhea" id="RHEA:47004"/>
        <dbReference type="Rhea" id="RHEA-COMP:11060"/>
        <dbReference type="Rhea" id="RHEA-COMP:11605"/>
        <dbReference type="ChEBI" id="CHEBI:15377"/>
        <dbReference type="ChEBI" id="CHEBI:30013"/>
        <dbReference type="ChEBI" id="CHEBI:43474"/>
        <dbReference type="ChEBI" id="CHEBI:61977"/>
        <dbReference type="EC" id="3.1.3.16"/>
    </reaction>
</comment>
<keyword evidence="7" id="KW-0378">Hydrolase</keyword>
<dbReference type="PROSITE" id="PS50054">
    <property type="entry name" value="TYR_PHOSPHATASE_DUAL"/>
    <property type="match status" value="1"/>
</dbReference>
<dbReference type="Gene3D" id="3.90.190.10">
    <property type="entry name" value="Protein tyrosine phosphatase superfamily"/>
    <property type="match status" value="1"/>
</dbReference>
<dbReference type="GO" id="GO:0004722">
    <property type="term" value="F:protein serine/threonine phosphatase activity"/>
    <property type="evidence" value="ECO:0007669"/>
    <property type="project" value="UniProtKB-EC"/>
</dbReference>
<keyword evidence="6" id="KW-0519">Myristate</keyword>
<evidence type="ECO:0000256" key="5">
    <source>
        <dbReference type="ARBA" id="ARBA00022475"/>
    </source>
</evidence>
<dbReference type="EC" id="3.1.3.48" evidence="3"/>
<dbReference type="RefSeq" id="XP_018495924.1">
    <property type="nucleotide sequence ID" value="XM_018640408.1"/>
</dbReference>
<dbReference type="PANTHER" id="PTHR45948">
    <property type="entry name" value="DUAL SPECIFICITY PROTEIN PHOSPHATASE DDB_G0269404-RELATED"/>
    <property type="match status" value="1"/>
</dbReference>
<comment type="catalytic activity">
    <reaction evidence="11">
        <text>O-phospho-L-seryl-[protein] + H2O = L-seryl-[protein] + phosphate</text>
        <dbReference type="Rhea" id="RHEA:20629"/>
        <dbReference type="Rhea" id="RHEA-COMP:9863"/>
        <dbReference type="Rhea" id="RHEA-COMP:11604"/>
        <dbReference type="ChEBI" id="CHEBI:15377"/>
        <dbReference type="ChEBI" id="CHEBI:29999"/>
        <dbReference type="ChEBI" id="CHEBI:43474"/>
        <dbReference type="ChEBI" id="CHEBI:83421"/>
        <dbReference type="EC" id="3.1.3.16"/>
    </reaction>
</comment>
<dbReference type="InterPro" id="IPR000387">
    <property type="entry name" value="Tyr_Pase_dom"/>
</dbReference>
<evidence type="ECO:0000256" key="7">
    <source>
        <dbReference type="ARBA" id="ARBA00022801"/>
    </source>
</evidence>
<keyword evidence="10" id="KW-0449">Lipoprotein</keyword>
<dbReference type="PANTHER" id="PTHR45948:SF2">
    <property type="entry name" value="DUAL SPECIFICITY PROTEIN PHOSPHATASE"/>
    <property type="match status" value="1"/>
</dbReference>
<sequence length="272" mass="30571">MGNGMNKVLPGLYVGNVRDSQDQVQLRANNITHIVAIHDTAREPAQAYLCLQAADSPSQNLCQFFPQSNDFIHTARTNGGNVLVHCLAGASRSVTIAVAYIMTVTSLNSKEALKAVRGARDVASPNDGFQKQLVEFESRKLNEERRRLRGKYPRSQFWDDEKECRKLLSTYQARELLIQAEGQRQASICRSGHHAVQGLSCEYRRTFDLPHLISGALKRKLKLAFVFILLEQDFGVPNRVIPEIICLYLQFETSKTPTHKMPLTGPLEAYLT</sequence>
<evidence type="ECO:0000256" key="13">
    <source>
        <dbReference type="ARBA" id="ARBA00051722"/>
    </source>
</evidence>
<proteinExistence type="inferred from homology"/>
<comment type="catalytic activity">
    <reaction evidence="13">
        <text>O-phospho-L-tyrosyl-[protein] + H2O = L-tyrosyl-[protein] + phosphate</text>
        <dbReference type="Rhea" id="RHEA:10684"/>
        <dbReference type="Rhea" id="RHEA-COMP:10136"/>
        <dbReference type="Rhea" id="RHEA-COMP:20101"/>
        <dbReference type="ChEBI" id="CHEBI:15377"/>
        <dbReference type="ChEBI" id="CHEBI:43474"/>
        <dbReference type="ChEBI" id="CHEBI:46858"/>
        <dbReference type="ChEBI" id="CHEBI:61978"/>
        <dbReference type="EC" id="3.1.3.48"/>
    </reaction>
</comment>
<dbReference type="Pfam" id="PF00782">
    <property type="entry name" value="DSPc"/>
    <property type="match status" value="1"/>
</dbReference>
<dbReference type="AlphaFoldDB" id="A0AAJ7PAA1"/>
<evidence type="ECO:0000256" key="14">
    <source>
        <dbReference type="ARBA" id="ARBA00068799"/>
    </source>
</evidence>
<dbReference type="PROSITE" id="PS50056">
    <property type="entry name" value="TYR_PHOSPHATASE_2"/>
    <property type="match status" value="1"/>
</dbReference>
<dbReference type="InterPro" id="IPR029021">
    <property type="entry name" value="Prot-tyrosine_phosphatase-like"/>
</dbReference>
<evidence type="ECO:0000256" key="4">
    <source>
        <dbReference type="ARBA" id="ARBA00013081"/>
    </source>
</evidence>
<comment type="similarity">
    <text evidence="2">Belongs to the protein-tyrosine phosphatase family. Non-receptor class dual specificity subfamily.</text>
</comment>
<evidence type="ECO:0000256" key="8">
    <source>
        <dbReference type="ARBA" id="ARBA00022912"/>
    </source>
</evidence>
<feature type="domain" description="Tyrosine specific protein phosphatases" evidence="16">
    <location>
        <begin position="62"/>
        <end position="120"/>
    </location>
</feature>
<dbReference type="GO" id="GO:0005829">
    <property type="term" value="C:cytosol"/>
    <property type="evidence" value="ECO:0007669"/>
    <property type="project" value="TreeGrafter"/>
</dbReference>
<gene>
    <name evidence="18" type="primary">LOC100903183</name>
</gene>
<evidence type="ECO:0000256" key="6">
    <source>
        <dbReference type="ARBA" id="ARBA00022707"/>
    </source>
</evidence>
<reference evidence="18" key="1">
    <citation type="submission" date="2025-08" db="UniProtKB">
        <authorList>
            <consortium name="RefSeq"/>
        </authorList>
    </citation>
    <scope>IDENTIFICATION</scope>
</reference>
<comment type="subcellular location">
    <subcellularLocation>
        <location evidence="1">Cell membrane</location>
        <topology evidence="1">Lipid-anchor</topology>
        <orientation evidence="1">Cytoplasmic side</orientation>
    </subcellularLocation>
</comment>
<protein>
    <recommendedName>
        <fullName evidence="14">Dual specificity protein phosphatase 15</fullName>
        <ecNumber evidence="4">3.1.3.16</ecNumber>
        <ecNumber evidence="3">3.1.3.48</ecNumber>
    </recommendedName>
</protein>
<dbReference type="FunFam" id="3.90.190.10:FF:000052">
    <property type="entry name" value="Dual specificity phosphatase 15"/>
    <property type="match status" value="1"/>
</dbReference>
<evidence type="ECO:0000256" key="9">
    <source>
        <dbReference type="ARBA" id="ARBA00023136"/>
    </source>
</evidence>
<name>A0AAJ7PAA1_9ACAR</name>
<keyword evidence="8" id="KW-0904">Protein phosphatase</keyword>
<dbReference type="InterPro" id="IPR000340">
    <property type="entry name" value="Dual-sp_phosphatase_cat-dom"/>
</dbReference>
<evidence type="ECO:0000256" key="11">
    <source>
        <dbReference type="ARBA" id="ARBA00047761"/>
    </source>
</evidence>
<evidence type="ECO:0000256" key="3">
    <source>
        <dbReference type="ARBA" id="ARBA00013064"/>
    </source>
</evidence>
<evidence type="ECO:0000256" key="2">
    <source>
        <dbReference type="ARBA" id="ARBA00008601"/>
    </source>
</evidence>
<dbReference type="GO" id="GO:0004725">
    <property type="term" value="F:protein tyrosine phosphatase activity"/>
    <property type="evidence" value="ECO:0007669"/>
    <property type="project" value="UniProtKB-EC"/>
</dbReference>
<keyword evidence="9" id="KW-0472">Membrane</keyword>
<dbReference type="KEGG" id="goe:100903183"/>
<dbReference type="GeneID" id="100903183"/>
<keyword evidence="5" id="KW-1003">Cell membrane</keyword>
<keyword evidence="17" id="KW-1185">Reference proteome</keyword>
<dbReference type="InterPro" id="IPR020422">
    <property type="entry name" value="TYR_PHOSPHATASE_DUAL_dom"/>
</dbReference>
<dbReference type="EC" id="3.1.3.16" evidence="4"/>
<dbReference type="GO" id="GO:0007165">
    <property type="term" value="P:signal transduction"/>
    <property type="evidence" value="ECO:0007669"/>
    <property type="project" value="TreeGrafter"/>
</dbReference>
<evidence type="ECO:0000313" key="18">
    <source>
        <dbReference type="RefSeq" id="XP_018495924.1"/>
    </source>
</evidence>
<feature type="domain" description="Tyrosine-protein phosphatase" evidence="15">
    <location>
        <begin position="4"/>
        <end position="142"/>
    </location>
</feature>
<evidence type="ECO:0000313" key="17">
    <source>
        <dbReference type="Proteomes" id="UP000694867"/>
    </source>
</evidence>
<dbReference type="SUPFAM" id="SSF52799">
    <property type="entry name" value="(Phosphotyrosine protein) phosphatases II"/>
    <property type="match status" value="1"/>
</dbReference>
<accession>A0AAJ7PAA1</accession>
<dbReference type="GO" id="GO:0005886">
    <property type="term" value="C:plasma membrane"/>
    <property type="evidence" value="ECO:0007669"/>
    <property type="project" value="UniProtKB-SubCell"/>
</dbReference>